<dbReference type="Gene3D" id="1.25.60.10">
    <property type="entry name" value="MgtE N-terminal domain-like"/>
    <property type="match status" value="1"/>
</dbReference>
<keyword evidence="1" id="KW-0129">CBS domain</keyword>
<dbReference type="GO" id="GO:0015095">
    <property type="term" value="F:magnesium ion transmembrane transporter activity"/>
    <property type="evidence" value="ECO:0007669"/>
    <property type="project" value="InterPro"/>
</dbReference>
<proteinExistence type="predicted"/>
<dbReference type="PANTHER" id="PTHR43773">
    <property type="entry name" value="MAGNESIUM TRANSPORTER MGTE"/>
    <property type="match status" value="1"/>
</dbReference>
<sequence>MERVKGCYISNLLSVSVYDSTNIYLGKLNDLIVTSDEHLPAVQGLRIKNRDALKEIAFKSLGIFKDEKRYKIIVDNYFEYKRDKNFYSLSNDILDKQIVDINGRRVVRVNDLRLAEIGENYKVIAVDIGLRGILRRLGVLNFAELLASKFGRNLPDSLVIWDNVEPIKGQVDRITLSMPYKKLKSLHPADIADILEDLDANYRSHIFKTFDTRLAADTLEEFEDEYQADLVENIDIKLAKEIFENMPNDEIADILEDVDEEQVEKILEKMDRNDAQEIKELLKYDDDLVGSIMNKDYIAFNHEKAVEEVIKELRETKPSSEIAYYLYVTDNDERLLGVVSLRDLIVSSPNLKLKDIMQSNIIYVYDTDTLDDLTEIVTKYELLAIPVVNKEKVLLGMAILNDIVDEVLLPRWKKILKRSA</sequence>
<dbReference type="InterPro" id="IPR046342">
    <property type="entry name" value="CBS_dom_sf"/>
</dbReference>
<gene>
    <name evidence="3" type="ORF">SAMN05443428_11294</name>
</gene>
<dbReference type="RefSeq" id="WP_078696839.1">
    <property type="nucleotide sequence ID" value="NZ_FUYH01000012.1"/>
</dbReference>
<keyword evidence="4" id="KW-1185">Reference proteome</keyword>
<dbReference type="AlphaFoldDB" id="A0A1T4XU43"/>
<name>A0A1T4XU43_9CLOT</name>
<dbReference type="SUPFAM" id="SSF54631">
    <property type="entry name" value="CBS-domain pair"/>
    <property type="match status" value="1"/>
</dbReference>
<protein>
    <submittedName>
        <fullName evidence="3">CBS domain-containing protein</fullName>
    </submittedName>
</protein>
<evidence type="ECO:0000313" key="3">
    <source>
        <dbReference type="EMBL" id="SKA92678.1"/>
    </source>
</evidence>
<feature type="domain" description="CBS" evidence="2">
    <location>
        <begin position="293"/>
        <end position="356"/>
    </location>
</feature>
<evidence type="ECO:0000259" key="2">
    <source>
        <dbReference type="PROSITE" id="PS51371"/>
    </source>
</evidence>
<dbReference type="EMBL" id="FUYH01000012">
    <property type="protein sequence ID" value="SKA92678.1"/>
    <property type="molecule type" value="Genomic_DNA"/>
</dbReference>
<dbReference type="PANTHER" id="PTHR43773:SF1">
    <property type="entry name" value="MAGNESIUM TRANSPORTER MGTE"/>
    <property type="match status" value="1"/>
</dbReference>
<accession>A0A1T4XU43</accession>
<dbReference type="GO" id="GO:0016020">
    <property type="term" value="C:membrane"/>
    <property type="evidence" value="ECO:0007669"/>
    <property type="project" value="InterPro"/>
</dbReference>
<dbReference type="SMART" id="SM00924">
    <property type="entry name" value="MgtE_N"/>
    <property type="match status" value="1"/>
</dbReference>
<dbReference type="Pfam" id="PF00571">
    <property type="entry name" value="CBS"/>
    <property type="match status" value="2"/>
</dbReference>
<dbReference type="Gene3D" id="3.10.580.10">
    <property type="entry name" value="CBS-domain"/>
    <property type="match status" value="1"/>
</dbReference>
<dbReference type="InterPro" id="IPR000644">
    <property type="entry name" value="CBS_dom"/>
</dbReference>
<feature type="domain" description="CBS" evidence="2">
    <location>
        <begin position="357"/>
        <end position="414"/>
    </location>
</feature>
<organism evidence="3 4">
    <name type="scientific">Caloramator quimbayensis</name>
    <dbReference type="NCBI Taxonomy" id="1147123"/>
    <lineage>
        <taxon>Bacteria</taxon>
        <taxon>Bacillati</taxon>
        <taxon>Bacillota</taxon>
        <taxon>Clostridia</taxon>
        <taxon>Eubacteriales</taxon>
        <taxon>Clostridiaceae</taxon>
        <taxon>Caloramator</taxon>
    </lineage>
</organism>
<dbReference type="Proteomes" id="UP000190105">
    <property type="component" value="Unassembled WGS sequence"/>
</dbReference>
<evidence type="ECO:0000313" key="4">
    <source>
        <dbReference type="Proteomes" id="UP000190105"/>
    </source>
</evidence>
<dbReference type="InterPro" id="IPR006669">
    <property type="entry name" value="MgtE_transporter"/>
</dbReference>
<evidence type="ECO:0000256" key="1">
    <source>
        <dbReference type="PROSITE-ProRule" id="PRU00703"/>
    </source>
</evidence>
<dbReference type="SUPFAM" id="SSF158791">
    <property type="entry name" value="MgtE N-terminal domain-like"/>
    <property type="match status" value="1"/>
</dbReference>
<reference evidence="4" key="1">
    <citation type="submission" date="2017-02" db="EMBL/GenBank/DDBJ databases">
        <authorList>
            <person name="Varghese N."/>
            <person name="Submissions S."/>
        </authorList>
    </citation>
    <scope>NUCLEOTIDE SEQUENCE [LARGE SCALE GENOMIC DNA]</scope>
    <source>
        <strain evidence="4">USBA 833</strain>
    </source>
</reference>
<dbReference type="CDD" id="cd04606">
    <property type="entry name" value="CBS_pair_Mg_transporter"/>
    <property type="match status" value="1"/>
</dbReference>
<dbReference type="InterPro" id="IPR038076">
    <property type="entry name" value="MgtE_N_sf"/>
</dbReference>
<dbReference type="STRING" id="1147123.SAMN05443428_11294"/>
<dbReference type="OrthoDB" id="9790355at2"/>
<dbReference type="InterPro" id="IPR006668">
    <property type="entry name" value="Mg_transptr_MgtE_intracell_dom"/>
</dbReference>
<dbReference type="Pfam" id="PF03448">
    <property type="entry name" value="MgtE_N"/>
    <property type="match status" value="1"/>
</dbReference>
<dbReference type="PROSITE" id="PS51371">
    <property type="entry name" value="CBS"/>
    <property type="match status" value="2"/>
</dbReference>
<dbReference type="SMART" id="SM00116">
    <property type="entry name" value="CBS"/>
    <property type="match status" value="2"/>
</dbReference>